<reference evidence="1 2" key="1">
    <citation type="journal article" date="2018" name="Front. Plant Sci.">
        <title>Red Clover (Trifolium pratense) and Zigzag Clover (T. medium) - A Picture of Genomic Similarities and Differences.</title>
        <authorList>
            <person name="Dluhosova J."/>
            <person name="Istvanek J."/>
            <person name="Nedelnik J."/>
            <person name="Repkova J."/>
        </authorList>
    </citation>
    <scope>NUCLEOTIDE SEQUENCE [LARGE SCALE GENOMIC DNA]</scope>
    <source>
        <strain evidence="2">cv. 10/8</strain>
        <tissue evidence="1">Leaf</tissue>
    </source>
</reference>
<comment type="caution">
    <text evidence="1">The sequence shown here is derived from an EMBL/GenBank/DDBJ whole genome shotgun (WGS) entry which is preliminary data.</text>
</comment>
<dbReference type="GO" id="GO:0005886">
    <property type="term" value="C:plasma membrane"/>
    <property type="evidence" value="ECO:0007669"/>
    <property type="project" value="TreeGrafter"/>
</dbReference>
<sequence>MPGDETVSPIQYSDALPAPVRTPKFQRYVDRMERVRGPADTPGYWAVSGAKLSVHNGKIYLHVNASLPAELAGFGDGLRQRMY</sequence>
<organism evidence="1 2">
    <name type="scientific">Trifolium medium</name>
    <dbReference type="NCBI Taxonomy" id="97028"/>
    <lineage>
        <taxon>Eukaryota</taxon>
        <taxon>Viridiplantae</taxon>
        <taxon>Streptophyta</taxon>
        <taxon>Embryophyta</taxon>
        <taxon>Tracheophyta</taxon>
        <taxon>Spermatophyta</taxon>
        <taxon>Magnoliopsida</taxon>
        <taxon>eudicotyledons</taxon>
        <taxon>Gunneridae</taxon>
        <taxon>Pentapetalae</taxon>
        <taxon>rosids</taxon>
        <taxon>fabids</taxon>
        <taxon>Fabales</taxon>
        <taxon>Fabaceae</taxon>
        <taxon>Papilionoideae</taxon>
        <taxon>50 kb inversion clade</taxon>
        <taxon>NPAAA clade</taxon>
        <taxon>Hologalegina</taxon>
        <taxon>IRL clade</taxon>
        <taxon>Trifolieae</taxon>
        <taxon>Trifolium</taxon>
    </lineage>
</organism>
<proteinExistence type="predicted"/>
<protein>
    <submittedName>
        <fullName evidence="1">MACPF domain-containing protein</fullName>
    </submittedName>
</protein>
<dbReference type="GO" id="GO:0009626">
    <property type="term" value="P:plant-type hypersensitive response"/>
    <property type="evidence" value="ECO:0007669"/>
    <property type="project" value="TreeGrafter"/>
</dbReference>
<name>A0A392R711_9FABA</name>
<evidence type="ECO:0000313" key="1">
    <source>
        <dbReference type="EMBL" id="MCI31874.1"/>
    </source>
</evidence>
<dbReference type="AlphaFoldDB" id="A0A392R711"/>
<keyword evidence="2" id="KW-1185">Reference proteome</keyword>
<dbReference type="InterPro" id="IPR044663">
    <property type="entry name" value="CAD1/NSL1-like"/>
</dbReference>
<evidence type="ECO:0000313" key="2">
    <source>
        <dbReference type="Proteomes" id="UP000265520"/>
    </source>
</evidence>
<dbReference type="PANTHER" id="PTHR33199">
    <property type="entry name" value="MACPF DOMAIN-CONTAINING PROTEIN CAD1"/>
    <property type="match status" value="1"/>
</dbReference>
<dbReference type="GO" id="GO:2000031">
    <property type="term" value="P:regulation of salicylic acid mediated signaling pathway"/>
    <property type="evidence" value="ECO:0007669"/>
    <property type="project" value="InterPro"/>
</dbReference>
<dbReference type="Proteomes" id="UP000265520">
    <property type="component" value="Unassembled WGS sequence"/>
</dbReference>
<dbReference type="EMBL" id="LXQA010190809">
    <property type="protein sequence ID" value="MCI31874.1"/>
    <property type="molecule type" value="Genomic_DNA"/>
</dbReference>
<accession>A0A392R711</accession>
<dbReference type="PANTHER" id="PTHR33199:SF14">
    <property type="entry name" value="MAC_PERFORIN DOMAIN PROTEIN"/>
    <property type="match status" value="1"/>
</dbReference>